<evidence type="ECO:0000313" key="2">
    <source>
        <dbReference type="EMBL" id="CAA2986043.1"/>
    </source>
</evidence>
<dbReference type="AlphaFoldDB" id="A0A8S0S3U4"/>
<evidence type="ECO:0000313" key="3">
    <source>
        <dbReference type="Proteomes" id="UP000594638"/>
    </source>
</evidence>
<feature type="region of interest" description="Disordered" evidence="1">
    <location>
        <begin position="188"/>
        <end position="223"/>
    </location>
</feature>
<feature type="region of interest" description="Disordered" evidence="1">
    <location>
        <begin position="122"/>
        <end position="142"/>
    </location>
</feature>
<proteinExistence type="predicted"/>
<reference evidence="2 3" key="1">
    <citation type="submission" date="2019-12" db="EMBL/GenBank/DDBJ databases">
        <authorList>
            <person name="Alioto T."/>
            <person name="Alioto T."/>
            <person name="Gomez Garrido J."/>
        </authorList>
    </citation>
    <scope>NUCLEOTIDE SEQUENCE [LARGE SCALE GENOMIC DNA]</scope>
</reference>
<dbReference type="Gramene" id="OE9A103997T1">
    <property type="protein sequence ID" value="OE9A103997C1"/>
    <property type="gene ID" value="OE9A103997"/>
</dbReference>
<name>A0A8S0S3U4_OLEEU</name>
<dbReference type="Proteomes" id="UP000594638">
    <property type="component" value="Unassembled WGS sequence"/>
</dbReference>
<keyword evidence="3" id="KW-1185">Reference proteome</keyword>
<protein>
    <submittedName>
        <fullName evidence="2">Uncharacterized protein</fullName>
    </submittedName>
</protein>
<feature type="region of interest" description="Disordered" evidence="1">
    <location>
        <begin position="1"/>
        <end position="39"/>
    </location>
</feature>
<sequence>MTKPKAINIHGMPERRGKRKHEKSPTKSHMKKSAASSVTLRKVQSKMIVICDLEPLESEMAMPYMNGFQYNKPIQPTSSIESRRRTKRRKERTVEDVGTSGKLVPSVLPLMDSNIGQAHSLDDDDDFVAPPPRRQEPSACGKSLVVEGPTVAYHSQEEPQSHGAQRDDFLSEFVSTMISSAMDEIIRRSGDRTSEHGVRQKEAPGVGDQEHHGAGGSEKAKELENVVSNVDRKGKGKMDPSDDLLFSLEPPSFDLGIEFTPPNVLHSEETHKRVDSIISDVVTTTKTVENEGSPTAEPTSGLPIKRVLRLSRVLQSPFVVGQERGKLFKHDDNVVVLEDYRDNVDEVDKSAFMGKSYRHWMVLEDIESYVKVLPALMNTLGISKKDPDYRGPQAKELKVIIDDTLPQQTNGIFVVLYALYLIRGGRCSIPQKFDASKFRMDIATLLYKHRQVYTKKVNRPTTGEVVVIE</sequence>
<comment type="caution">
    <text evidence="2">The sequence shown here is derived from an EMBL/GenBank/DDBJ whole genome shotgun (WGS) entry which is preliminary data.</text>
</comment>
<dbReference type="OrthoDB" id="1694156at2759"/>
<accession>A0A8S0S3U4</accession>
<feature type="region of interest" description="Disordered" evidence="1">
    <location>
        <begin position="72"/>
        <end position="105"/>
    </location>
</feature>
<gene>
    <name evidence="2" type="ORF">OLEA9_A103997</name>
</gene>
<dbReference type="EMBL" id="CACTIH010003839">
    <property type="protein sequence ID" value="CAA2986043.1"/>
    <property type="molecule type" value="Genomic_DNA"/>
</dbReference>
<organism evidence="2 3">
    <name type="scientific">Olea europaea subsp. europaea</name>
    <dbReference type="NCBI Taxonomy" id="158383"/>
    <lineage>
        <taxon>Eukaryota</taxon>
        <taxon>Viridiplantae</taxon>
        <taxon>Streptophyta</taxon>
        <taxon>Embryophyta</taxon>
        <taxon>Tracheophyta</taxon>
        <taxon>Spermatophyta</taxon>
        <taxon>Magnoliopsida</taxon>
        <taxon>eudicotyledons</taxon>
        <taxon>Gunneridae</taxon>
        <taxon>Pentapetalae</taxon>
        <taxon>asterids</taxon>
        <taxon>lamiids</taxon>
        <taxon>Lamiales</taxon>
        <taxon>Oleaceae</taxon>
        <taxon>Oleeae</taxon>
        <taxon>Olea</taxon>
    </lineage>
</organism>
<evidence type="ECO:0000256" key="1">
    <source>
        <dbReference type="SAM" id="MobiDB-lite"/>
    </source>
</evidence>
<feature type="compositionally biased region" description="Basic residues" evidence="1">
    <location>
        <begin position="16"/>
        <end position="32"/>
    </location>
</feature>